<comment type="catalytic activity">
    <reaction evidence="1">
        <text>a uridine in mRNA = a pseudouridine in mRNA</text>
        <dbReference type="Rhea" id="RHEA:56644"/>
        <dbReference type="Rhea" id="RHEA-COMP:14658"/>
        <dbReference type="Rhea" id="RHEA-COMP:14659"/>
        <dbReference type="ChEBI" id="CHEBI:65314"/>
        <dbReference type="ChEBI" id="CHEBI:65315"/>
    </reaction>
</comment>
<feature type="region of interest" description="Disordered" evidence="8">
    <location>
        <begin position="117"/>
        <end position="151"/>
    </location>
</feature>
<feature type="compositionally biased region" description="Polar residues" evidence="8">
    <location>
        <begin position="58"/>
        <end position="71"/>
    </location>
</feature>
<dbReference type="PROSITE" id="PS01129">
    <property type="entry name" value="PSI_RLU"/>
    <property type="match status" value="1"/>
</dbReference>
<dbReference type="EMBL" id="VCGU01000009">
    <property type="protein sequence ID" value="TRY70793.1"/>
    <property type="molecule type" value="Genomic_DNA"/>
</dbReference>
<proteinExistence type="inferred from homology"/>
<feature type="region of interest" description="Disordered" evidence="8">
    <location>
        <begin position="334"/>
        <end position="365"/>
    </location>
</feature>
<dbReference type="Pfam" id="PF00849">
    <property type="entry name" value="PseudoU_synth_2"/>
    <property type="match status" value="1"/>
</dbReference>
<protein>
    <recommendedName>
        <fullName evidence="6">Pseudouridylate synthase RPUSD4, mitochondrial</fullName>
    </recommendedName>
    <alternativeName>
        <fullName evidence="7">RNA pseudouridylate synthase domain-containing protein 4</fullName>
    </alternativeName>
</protein>
<reference evidence="10 11" key="1">
    <citation type="journal article" date="2018" name="Nat. Ecol. Evol.">
        <title>Genomic signatures of mitonuclear coevolution across populations of Tigriopus californicus.</title>
        <authorList>
            <person name="Barreto F.S."/>
            <person name="Watson E.T."/>
            <person name="Lima T.G."/>
            <person name="Willett C.S."/>
            <person name="Edmands S."/>
            <person name="Li W."/>
            <person name="Burton R.S."/>
        </authorList>
    </citation>
    <scope>NUCLEOTIDE SEQUENCE [LARGE SCALE GENOMIC DNA]</scope>
    <source>
        <strain evidence="10 11">San Diego</strain>
    </source>
</reference>
<dbReference type="Gene3D" id="3.30.2350.10">
    <property type="entry name" value="Pseudouridine synthase"/>
    <property type="match status" value="1"/>
</dbReference>
<dbReference type="InterPro" id="IPR006224">
    <property type="entry name" value="PsdUridine_synth_RluA-like_CS"/>
</dbReference>
<sequence length="720" mass="78973">MLMRQWTRPAALSARSVHSVHSPRSTGWLQTGPRARARYLSTGAIPHFPRGVAVHGRSTPQSELHPSSDLTAQWRVYVNGPSSPRVGPATGAAPQSPSGPLASLERAWTTDFGSIRLDSANQPQCHGQQDRFESVPNHPTQPPPASPSTGGVVQLLRPLADPAPDRDFWFENDDSLTRPDVGRTWLSRTHSSDAPSPSIGVSARATPGQLSPLASAPMDPPPTPVTSTVLPGLGWEPHSPPASSAAPGSVHSIDEQYFTPVATSVPTPAAPLSPMPLGPEIERVTDLNPVDEQYFRAAPMVDTTVSTDESDTRAMRQLVHDATQDLSWVDQQLFSDPASPSVPEKPRATLARPSPRAPKASPKSTALAFVEALRKHPEQLESGPQAGDRLWNDSLMKRLSSAAQVKDASEAMAVITQDDATQEPPSPKLGSKLNDRFKPPDLEVLGSLDIIEKLKHSIIFDNHDIVAINKPYGLEMYHKGSSSFHALDKYLPDLAKHFDVPELLVVHRLDKKTTGVLLLAKSKLMQSTLTDLFRQRKIDKRYWAIAKGMAEPSEGIINIPLGEACLDKRFRMTVRPLYSNSDIMTGLKNPKGQVLPAVTEYRVLSLKHRMQLIEAKPITGFRHQIRAHLSLGIKCPILGDHVYDKVDSVGKPQRLPPYALEKLGIRASAARHMPLCLHAKHIQIPEIVSNKNVWVDAALPHHFNRIMNKLNLKPSRHVKI</sequence>
<dbReference type="CDD" id="cd02869">
    <property type="entry name" value="PseudoU_synth_RluA_like"/>
    <property type="match status" value="1"/>
</dbReference>
<dbReference type="Proteomes" id="UP000318571">
    <property type="component" value="Chromosome 9"/>
</dbReference>
<evidence type="ECO:0000256" key="1">
    <source>
        <dbReference type="ARBA" id="ARBA00001166"/>
    </source>
</evidence>
<evidence type="ECO:0000256" key="5">
    <source>
        <dbReference type="ARBA" id="ARBA00036943"/>
    </source>
</evidence>
<evidence type="ECO:0000313" key="10">
    <source>
        <dbReference type="EMBL" id="TRY70793.1"/>
    </source>
</evidence>
<evidence type="ECO:0000256" key="6">
    <source>
        <dbReference type="ARBA" id="ARBA00039953"/>
    </source>
</evidence>
<gene>
    <name evidence="10" type="ORF">TCAL_04816</name>
</gene>
<organism evidence="10 11">
    <name type="scientific">Tigriopus californicus</name>
    <name type="common">Marine copepod</name>
    <dbReference type="NCBI Taxonomy" id="6832"/>
    <lineage>
        <taxon>Eukaryota</taxon>
        <taxon>Metazoa</taxon>
        <taxon>Ecdysozoa</taxon>
        <taxon>Arthropoda</taxon>
        <taxon>Crustacea</taxon>
        <taxon>Multicrustacea</taxon>
        <taxon>Hexanauplia</taxon>
        <taxon>Copepoda</taxon>
        <taxon>Harpacticoida</taxon>
        <taxon>Harpacticidae</taxon>
        <taxon>Tigriopus</taxon>
    </lineage>
</organism>
<evidence type="ECO:0000256" key="8">
    <source>
        <dbReference type="SAM" id="MobiDB-lite"/>
    </source>
</evidence>
<dbReference type="STRING" id="6832.A0A553NZC2"/>
<comment type="catalytic activity">
    <reaction evidence="5">
        <text>a uridine in tRNA = a pseudouridine in tRNA</text>
        <dbReference type="Rhea" id="RHEA:54572"/>
        <dbReference type="Rhea" id="RHEA-COMP:13339"/>
        <dbReference type="Rhea" id="RHEA-COMP:13934"/>
        <dbReference type="ChEBI" id="CHEBI:65314"/>
        <dbReference type="ChEBI" id="CHEBI:65315"/>
    </reaction>
</comment>
<dbReference type="PANTHER" id="PTHR21600:SF83">
    <property type="entry name" value="PSEUDOURIDYLATE SYNTHASE RPUSD4, MITOCHONDRIAL"/>
    <property type="match status" value="1"/>
</dbReference>
<evidence type="ECO:0000256" key="2">
    <source>
        <dbReference type="ARBA" id="ARBA00001896"/>
    </source>
</evidence>
<name>A0A553NZC2_TIGCA</name>
<evidence type="ECO:0000313" key="11">
    <source>
        <dbReference type="Proteomes" id="UP000318571"/>
    </source>
</evidence>
<evidence type="ECO:0000256" key="4">
    <source>
        <dbReference type="ARBA" id="ARBA00023235"/>
    </source>
</evidence>
<comment type="similarity">
    <text evidence="3">Belongs to the pseudouridine synthase RluA family.</text>
</comment>
<feature type="region of interest" description="Disordered" evidence="8">
    <location>
        <begin position="1"/>
        <end position="32"/>
    </location>
</feature>
<evidence type="ECO:0000256" key="7">
    <source>
        <dbReference type="ARBA" id="ARBA00041563"/>
    </source>
</evidence>
<dbReference type="GO" id="GO:0001522">
    <property type="term" value="P:pseudouridine synthesis"/>
    <property type="evidence" value="ECO:0007669"/>
    <property type="project" value="InterPro"/>
</dbReference>
<feature type="domain" description="Pseudouridine synthase RsuA/RluA-like" evidence="9">
    <location>
        <begin position="465"/>
        <end position="630"/>
    </location>
</feature>
<dbReference type="InterPro" id="IPR006145">
    <property type="entry name" value="PsdUridine_synth_RsuA/RluA"/>
</dbReference>
<dbReference type="AlphaFoldDB" id="A0A553NZC2"/>
<dbReference type="PANTHER" id="PTHR21600">
    <property type="entry name" value="MITOCHONDRIAL RNA PSEUDOURIDINE SYNTHASE"/>
    <property type="match status" value="1"/>
</dbReference>
<dbReference type="InterPro" id="IPR050188">
    <property type="entry name" value="RluA_PseudoU_synthase"/>
</dbReference>
<evidence type="ECO:0000256" key="3">
    <source>
        <dbReference type="ARBA" id="ARBA00010876"/>
    </source>
</evidence>
<feature type="region of interest" description="Disordered" evidence="8">
    <location>
        <begin position="187"/>
        <end position="224"/>
    </location>
</feature>
<feature type="compositionally biased region" description="Low complexity" evidence="8">
    <location>
        <begin position="351"/>
        <end position="364"/>
    </location>
</feature>
<comment type="catalytic activity">
    <reaction evidence="2">
        <text>uridine in 5S rRNA = pseudouridine in 5S rRNA</text>
        <dbReference type="Rhea" id="RHEA:47036"/>
        <dbReference type="Rhea" id="RHEA-COMP:11730"/>
        <dbReference type="Rhea" id="RHEA-COMP:11731"/>
        <dbReference type="ChEBI" id="CHEBI:65314"/>
        <dbReference type="ChEBI" id="CHEBI:65315"/>
    </reaction>
</comment>
<accession>A0A553NZC2</accession>
<dbReference type="SUPFAM" id="SSF55120">
    <property type="entry name" value="Pseudouridine synthase"/>
    <property type="match status" value="1"/>
</dbReference>
<dbReference type="OrthoDB" id="428658at2759"/>
<evidence type="ECO:0000259" key="9">
    <source>
        <dbReference type="Pfam" id="PF00849"/>
    </source>
</evidence>
<keyword evidence="11" id="KW-1185">Reference proteome</keyword>
<feature type="region of interest" description="Disordered" evidence="8">
    <location>
        <begin position="51"/>
        <end position="102"/>
    </location>
</feature>
<dbReference type="GO" id="GO:0009982">
    <property type="term" value="F:pseudouridine synthase activity"/>
    <property type="evidence" value="ECO:0007669"/>
    <property type="project" value="InterPro"/>
</dbReference>
<dbReference type="GO" id="GO:0003723">
    <property type="term" value="F:RNA binding"/>
    <property type="evidence" value="ECO:0007669"/>
    <property type="project" value="InterPro"/>
</dbReference>
<keyword evidence="4" id="KW-0413">Isomerase</keyword>
<dbReference type="InterPro" id="IPR020103">
    <property type="entry name" value="PsdUridine_synth_cat_dom_sf"/>
</dbReference>
<comment type="caution">
    <text evidence="10">The sequence shown here is derived from an EMBL/GenBank/DDBJ whole genome shotgun (WGS) entry which is preliminary data.</text>
</comment>